<sequence>MQAERFVFAHSRGEALHARRLLDSEKSSYEVGDCGYTSDGHHGTPNQRFAASSWGASLADDAANQGHVLPSRTVDELFEVKPPDIVKPDTAG</sequence>
<evidence type="ECO:0000313" key="2">
    <source>
        <dbReference type="Proteomes" id="UP000582643"/>
    </source>
</evidence>
<comment type="caution">
    <text evidence="1">The sequence shown here is derived from an EMBL/GenBank/DDBJ whole genome shotgun (WGS) entry which is preliminary data.</text>
</comment>
<evidence type="ECO:0000313" key="1">
    <source>
        <dbReference type="EMBL" id="MBB4986482.1"/>
    </source>
</evidence>
<reference evidence="1 2" key="1">
    <citation type="submission" date="2020-08" db="EMBL/GenBank/DDBJ databases">
        <title>Genomic Encyclopedia of Type Strains, Phase III (KMG-III): the genomes of soil and plant-associated and newly described type strains.</title>
        <authorList>
            <person name="Whitman W."/>
        </authorList>
    </citation>
    <scope>NUCLEOTIDE SEQUENCE [LARGE SCALE GENOMIC DNA]</scope>
    <source>
        <strain evidence="1 2">SFB5A</strain>
    </source>
</reference>
<gene>
    <name evidence="1" type="ORF">GGE06_007450</name>
</gene>
<dbReference type="AlphaFoldDB" id="A0A7W7U7H0"/>
<keyword evidence="2" id="KW-1185">Reference proteome</keyword>
<proteinExistence type="predicted"/>
<name>A0A7W7U7H0_9ACTN</name>
<dbReference type="EMBL" id="JACHJY010000013">
    <property type="protein sequence ID" value="MBB4986482.1"/>
    <property type="molecule type" value="Genomic_DNA"/>
</dbReference>
<organism evidence="1 2">
    <name type="scientific">Streptomyces nymphaeiformis</name>
    <dbReference type="NCBI Taxonomy" id="2663842"/>
    <lineage>
        <taxon>Bacteria</taxon>
        <taxon>Bacillati</taxon>
        <taxon>Actinomycetota</taxon>
        <taxon>Actinomycetes</taxon>
        <taxon>Kitasatosporales</taxon>
        <taxon>Streptomycetaceae</taxon>
        <taxon>Streptomyces</taxon>
    </lineage>
</organism>
<protein>
    <submittedName>
        <fullName evidence="1">Uncharacterized protein</fullName>
    </submittedName>
</protein>
<dbReference type="Proteomes" id="UP000582643">
    <property type="component" value="Unassembled WGS sequence"/>
</dbReference>
<accession>A0A7W7U7H0</accession>
<dbReference type="RefSeq" id="WP_116163463.1">
    <property type="nucleotide sequence ID" value="NZ_JACHJY010000013.1"/>
</dbReference>